<dbReference type="PROSITE" id="PS00761">
    <property type="entry name" value="SPASE_I_3"/>
    <property type="match status" value="1"/>
</dbReference>
<dbReference type="EMBL" id="CP017634">
    <property type="protein sequence ID" value="ATW24591.1"/>
    <property type="molecule type" value="Genomic_DNA"/>
</dbReference>
<comment type="similarity">
    <text evidence="3 7">Belongs to the peptidase S26 family.</text>
</comment>
<evidence type="ECO:0000256" key="5">
    <source>
        <dbReference type="ARBA" id="ARBA00022801"/>
    </source>
</evidence>
<gene>
    <name evidence="9" type="ORF">DCMF_07150</name>
</gene>
<keyword evidence="7" id="KW-0645">Protease</keyword>
<dbReference type="InterPro" id="IPR036286">
    <property type="entry name" value="LexA/Signal_pep-like_sf"/>
</dbReference>
<evidence type="ECO:0000256" key="2">
    <source>
        <dbReference type="ARBA" id="ARBA00004401"/>
    </source>
</evidence>
<dbReference type="NCBIfam" id="TIGR02227">
    <property type="entry name" value="sigpep_I_bact"/>
    <property type="match status" value="1"/>
</dbReference>
<dbReference type="RefSeq" id="WP_148133792.1">
    <property type="nucleotide sequence ID" value="NZ_CP017634.1"/>
</dbReference>
<organism evidence="9 10">
    <name type="scientific">Formimonas warabiya</name>
    <dbReference type="NCBI Taxonomy" id="1761012"/>
    <lineage>
        <taxon>Bacteria</taxon>
        <taxon>Bacillati</taxon>
        <taxon>Bacillota</taxon>
        <taxon>Clostridia</taxon>
        <taxon>Eubacteriales</taxon>
        <taxon>Peptococcaceae</taxon>
        <taxon>Candidatus Formimonas</taxon>
    </lineage>
</organism>
<dbReference type="GO" id="GO:0004252">
    <property type="term" value="F:serine-type endopeptidase activity"/>
    <property type="evidence" value="ECO:0007669"/>
    <property type="project" value="InterPro"/>
</dbReference>
<keyword evidence="5 7" id="KW-0378">Hydrolase</keyword>
<evidence type="ECO:0000259" key="8">
    <source>
        <dbReference type="Pfam" id="PF10502"/>
    </source>
</evidence>
<evidence type="ECO:0000256" key="4">
    <source>
        <dbReference type="ARBA" id="ARBA00013208"/>
    </source>
</evidence>
<dbReference type="CDD" id="cd06530">
    <property type="entry name" value="S26_SPase_I"/>
    <property type="match status" value="1"/>
</dbReference>
<keyword evidence="7" id="KW-0472">Membrane</keyword>
<dbReference type="PRINTS" id="PR00727">
    <property type="entry name" value="LEADERPTASE"/>
</dbReference>
<evidence type="ECO:0000256" key="6">
    <source>
        <dbReference type="PIRSR" id="PIRSR600223-1"/>
    </source>
</evidence>
<dbReference type="InterPro" id="IPR019758">
    <property type="entry name" value="Pept_S26A_signal_pept_1_CS"/>
</dbReference>
<dbReference type="Proteomes" id="UP000323521">
    <property type="component" value="Chromosome"/>
</dbReference>
<evidence type="ECO:0000313" key="9">
    <source>
        <dbReference type="EMBL" id="ATW24591.1"/>
    </source>
</evidence>
<evidence type="ECO:0000256" key="3">
    <source>
        <dbReference type="ARBA" id="ARBA00009370"/>
    </source>
</evidence>
<sequence length="179" mass="20410">MRPAGSFAQFIKGRPGEWLELIALAVILAIVMRMFLFEPSFIPSLSMYPVLQPGDRIIVNKIIYRLSVPKRGDIVVFRFPLDEKKYYIKRIIGLPGETIEGKGNSIFINGKAYPENYLPGGVIYQDFGPVHIPKGEYLVLGDNRGDSFDSRSWGTLPENRIQGKAIILYWPVPRWRLLL</sequence>
<dbReference type="GO" id="GO:0006465">
    <property type="term" value="P:signal peptide processing"/>
    <property type="evidence" value="ECO:0007669"/>
    <property type="project" value="InterPro"/>
</dbReference>
<dbReference type="AlphaFoldDB" id="A0A3G1KQ60"/>
<dbReference type="OrthoDB" id="9802919at2"/>
<dbReference type="InterPro" id="IPR019533">
    <property type="entry name" value="Peptidase_S26"/>
</dbReference>
<evidence type="ECO:0000313" key="10">
    <source>
        <dbReference type="Proteomes" id="UP000323521"/>
    </source>
</evidence>
<evidence type="ECO:0000256" key="7">
    <source>
        <dbReference type="RuleBase" id="RU362042"/>
    </source>
</evidence>
<feature type="active site" evidence="6">
    <location>
        <position position="89"/>
    </location>
</feature>
<dbReference type="Gene3D" id="2.10.109.10">
    <property type="entry name" value="Umud Fragment, subunit A"/>
    <property type="match status" value="1"/>
</dbReference>
<feature type="transmembrane region" description="Helical" evidence="7">
    <location>
        <begin position="18"/>
        <end position="37"/>
    </location>
</feature>
<feature type="domain" description="Peptidase S26" evidence="8">
    <location>
        <begin position="17"/>
        <end position="170"/>
    </location>
</feature>
<comment type="catalytic activity">
    <reaction evidence="1 7">
        <text>Cleavage of hydrophobic, N-terminal signal or leader sequences from secreted and periplasmic proteins.</text>
        <dbReference type="EC" id="3.4.21.89"/>
    </reaction>
</comment>
<comment type="subcellular location">
    <subcellularLocation>
        <location evidence="2">Cell membrane</location>
        <topology evidence="2">Single-pass type II membrane protein</topology>
    </subcellularLocation>
    <subcellularLocation>
        <location evidence="7">Membrane</location>
        <topology evidence="7">Single-pass type II membrane protein</topology>
    </subcellularLocation>
</comment>
<dbReference type="PANTHER" id="PTHR43390">
    <property type="entry name" value="SIGNAL PEPTIDASE I"/>
    <property type="match status" value="1"/>
</dbReference>
<dbReference type="GO" id="GO:0005886">
    <property type="term" value="C:plasma membrane"/>
    <property type="evidence" value="ECO:0007669"/>
    <property type="project" value="UniProtKB-SubCell"/>
</dbReference>
<reference evidence="9 10" key="1">
    <citation type="submission" date="2016-10" db="EMBL/GenBank/DDBJ databases">
        <title>Complete Genome Sequence of Peptococcaceae strain DCMF.</title>
        <authorList>
            <person name="Edwards R.J."/>
            <person name="Holland S.I."/>
            <person name="Deshpande N.P."/>
            <person name="Wong Y.K."/>
            <person name="Ertan H."/>
            <person name="Manefield M."/>
            <person name="Russell T.L."/>
            <person name="Lee M.J."/>
        </authorList>
    </citation>
    <scope>NUCLEOTIDE SEQUENCE [LARGE SCALE GENOMIC DNA]</scope>
    <source>
        <strain evidence="9 10">DCMF</strain>
    </source>
</reference>
<dbReference type="InterPro" id="IPR000223">
    <property type="entry name" value="Pept_S26A_signal_pept_1"/>
</dbReference>
<protein>
    <recommendedName>
        <fullName evidence="4 7">Signal peptidase I</fullName>
        <ecNumber evidence="4 7">3.4.21.89</ecNumber>
    </recommendedName>
</protein>
<proteinExistence type="inferred from homology"/>
<accession>A0A3G1KQ60</accession>
<keyword evidence="10" id="KW-1185">Reference proteome</keyword>
<dbReference type="Pfam" id="PF10502">
    <property type="entry name" value="Peptidase_S26"/>
    <property type="match status" value="1"/>
</dbReference>
<feature type="active site" evidence="6">
    <location>
        <position position="46"/>
    </location>
</feature>
<dbReference type="SUPFAM" id="SSF51306">
    <property type="entry name" value="LexA/Signal peptidase"/>
    <property type="match status" value="1"/>
</dbReference>
<keyword evidence="7" id="KW-1133">Transmembrane helix</keyword>
<dbReference type="KEGG" id="fwa:DCMF_07150"/>
<name>A0A3G1KQ60_FORW1</name>
<keyword evidence="7" id="KW-0812">Transmembrane</keyword>
<dbReference type="EC" id="3.4.21.89" evidence="4 7"/>
<dbReference type="GO" id="GO:0009003">
    <property type="term" value="F:signal peptidase activity"/>
    <property type="evidence" value="ECO:0007669"/>
    <property type="project" value="UniProtKB-EC"/>
</dbReference>
<dbReference type="PANTHER" id="PTHR43390:SF1">
    <property type="entry name" value="CHLOROPLAST PROCESSING PEPTIDASE"/>
    <property type="match status" value="1"/>
</dbReference>
<evidence type="ECO:0000256" key="1">
    <source>
        <dbReference type="ARBA" id="ARBA00000677"/>
    </source>
</evidence>